<keyword evidence="6" id="KW-1015">Disulfide bond</keyword>
<organism evidence="14 15">
    <name type="scientific">Nocardioides donggukensis</name>
    <dbReference type="NCBI Taxonomy" id="2774019"/>
    <lineage>
        <taxon>Bacteria</taxon>
        <taxon>Bacillati</taxon>
        <taxon>Actinomycetota</taxon>
        <taxon>Actinomycetes</taxon>
        <taxon>Propionibacteriales</taxon>
        <taxon>Nocardioidaceae</taxon>
        <taxon>Nocardioides</taxon>
    </lineage>
</organism>
<dbReference type="PRINTS" id="PR00368">
    <property type="entry name" value="FADPNR"/>
</dbReference>
<keyword evidence="8" id="KW-0547">Nucleotide-binding</keyword>
<feature type="binding site" evidence="8">
    <location>
        <begin position="161"/>
        <end position="163"/>
    </location>
    <ligand>
        <name>FAD</name>
        <dbReference type="ChEBI" id="CHEBI:57692"/>
    </ligand>
</feature>
<dbReference type="SUPFAM" id="SSF51905">
    <property type="entry name" value="FAD/NAD(P)-binding domain"/>
    <property type="match status" value="1"/>
</dbReference>
<dbReference type="PROSITE" id="PS00076">
    <property type="entry name" value="PYRIDINE_REDOX_1"/>
    <property type="match status" value="1"/>
</dbReference>
<dbReference type="Gene3D" id="3.30.390.30">
    <property type="match status" value="1"/>
</dbReference>
<feature type="binding site" evidence="8">
    <location>
        <position position="73"/>
    </location>
    <ligand>
        <name>FAD</name>
        <dbReference type="ChEBI" id="CHEBI:57692"/>
    </ligand>
</feature>
<dbReference type="PRINTS" id="PR00411">
    <property type="entry name" value="PNDRDTASEI"/>
</dbReference>
<evidence type="ECO:0000259" key="12">
    <source>
        <dbReference type="Pfam" id="PF02852"/>
    </source>
</evidence>
<evidence type="ECO:0000256" key="6">
    <source>
        <dbReference type="ARBA" id="ARBA00023157"/>
    </source>
</evidence>
<evidence type="ECO:0000256" key="5">
    <source>
        <dbReference type="ARBA" id="ARBA00023002"/>
    </source>
</evidence>
<evidence type="ECO:0000313" key="15">
    <source>
        <dbReference type="Proteomes" id="UP000616839"/>
    </source>
</evidence>
<feature type="domain" description="FAD/NAD(P)-binding" evidence="13">
    <location>
        <begin position="28"/>
        <end position="351"/>
    </location>
</feature>
<evidence type="ECO:0000256" key="2">
    <source>
        <dbReference type="ARBA" id="ARBA00022630"/>
    </source>
</evidence>
<keyword evidence="15" id="KW-1185">Reference proteome</keyword>
<dbReference type="GO" id="GO:0016668">
    <property type="term" value="F:oxidoreductase activity, acting on a sulfur group of donors, NAD(P) as acceptor"/>
    <property type="evidence" value="ECO:0007669"/>
    <property type="project" value="InterPro"/>
</dbReference>
<dbReference type="Gene3D" id="3.50.50.60">
    <property type="entry name" value="FAD/NAD(P)-binding domain"/>
    <property type="match status" value="2"/>
</dbReference>
<dbReference type="EMBL" id="JACYXZ010000001">
    <property type="protein sequence ID" value="MBD8868253.1"/>
    <property type="molecule type" value="Genomic_DNA"/>
</dbReference>
<name>A0A927K3T1_9ACTN</name>
<evidence type="ECO:0000256" key="8">
    <source>
        <dbReference type="PIRSR" id="PIRSR000350-3"/>
    </source>
</evidence>
<comment type="similarity">
    <text evidence="1 10">Belongs to the class-I pyridine nucleotide-disulfide oxidoreductase family.</text>
</comment>
<dbReference type="AlphaFoldDB" id="A0A927K3T1"/>
<dbReference type="RefSeq" id="WP_192139750.1">
    <property type="nucleotide sequence ID" value="NZ_JACYXZ010000001.1"/>
</dbReference>
<accession>A0A927K3T1</accession>
<reference evidence="14" key="1">
    <citation type="submission" date="2020-09" db="EMBL/GenBank/DDBJ databases">
        <title>Nocardioides sp. strain MJB4 16S ribosomal RNA gene Genome sequencing and assembly.</title>
        <authorList>
            <person name="Kim I."/>
        </authorList>
    </citation>
    <scope>NUCLEOTIDE SEQUENCE</scope>
    <source>
        <strain evidence="14">MJB4</strain>
    </source>
</reference>
<dbReference type="GO" id="GO:0003955">
    <property type="term" value="F:NAD(P)H dehydrogenase (quinone) activity"/>
    <property type="evidence" value="ECO:0007669"/>
    <property type="project" value="TreeGrafter"/>
</dbReference>
<keyword evidence="8" id="KW-0520">NAD</keyword>
<keyword evidence="5 10" id="KW-0560">Oxidoreductase</keyword>
<sequence>MSAPETTRSPRVTDDASWPSDPVAGTWDLLVVGGGTAGLVAAHTAGDLGASVLLVERSRTGGDCLWTGCVPSKSLLAAGHAAAEARAGGSLGVHVGSVEVDFAAVMAHVRGAIAAIAPVDSPDAVRRSGAAVAQGTVRFTGPRTAEVDGTAVSFRQAVLATGSAPIVPGLPGLRESEPLTSDTVWDLTELPARLLVLGGGPIGCELGQALARLGSQVTIVEAADRVLAREEQDASRIVDAALRADGIDLRTGVALTSVGTGTGGDPTGTPDDQEYVAHLDDGSTVTCDRILVAVGRRPGTADLGLDAAGVELDERGYVVVDDALRTSNPRIRAAGDLTGHPPFTHVAGSHGSLAASNAVLGLRRKVKPDLVPRVTYTSPEVAAFGVAPDGAGVTVRRVEHDEVDRARAEGRTAGYSSLVLDRRGRVVGATVVGPRAGESLAEAVLAAQAGLRARTVAGTMHAYPTWSDGVWKAGLAQGRADLSAPTTRRVTGALRRLRRAWVSR</sequence>
<feature type="compositionally biased region" description="Polar residues" evidence="11">
    <location>
        <begin position="1"/>
        <end position="10"/>
    </location>
</feature>
<gene>
    <name evidence="14" type="ORF">IE331_01325</name>
</gene>
<feature type="binding site" evidence="8">
    <location>
        <position position="221"/>
    </location>
    <ligand>
        <name>NAD(+)</name>
        <dbReference type="ChEBI" id="CHEBI:57540"/>
    </ligand>
</feature>
<proteinExistence type="inferred from homology"/>
<evidence type="ECO:0000259" key="13">
    <source>
        <dbReference type="Pfam" id="PF07992"/>
    </source>
</evidence>
<dbReference type="Pfam" id="PF07992">
    <property type="entry name" value="Pyr_redox_2"/>
    <property type="match status" value="1"/>
</dbReference>
<feature type="disulfide bond" description="Redox-active" evidence="9">
    <location>
        <begin position="64"/>
        <end position="69"/>
    </location>
</feature>
<dbReference type="InterPro" id="IPR016156">
    <property type="entry name" value="FAD/NAD-linked_Rdtase_dimer_sf"/>
</dbReference>
<dbReference type="InterPro" id="IPR004099">
    <property type="entry name" value="Pyr_nucl-diS_OxRdtase_dimer"/>
</dbReference>
<evidence type="ECO:0000256" key="1">
    <source>
        <dbReference type="ARBA" id="ARBA00007532"/>
    </source>
</evidence>
<keyword evidence="4" id="KW-0521">NADP</keyword>
<dbReference type="InterPro" id="IPR036188">
    <property type="entry name" value="FAD/NAD-bd_sf"/>
</dbReference>
<dbReference type="Pfam" id="PF02852">
    <property type="entry name" value="Pyr_redox_dim"/>
    <property type="match status" value="1"/>
</dbReference>
<feature type="binding site" evidence="8">
    <location>
        <begin position="198"/>
        <end position="205"/>
    </location>
    <ligand>
        <name>NAD(+)</name>
        <dbReference type="ChEBI" id="CHEBI:57540"/>
    </ligand>
</feature>
<comment type="cofactor">
    <cofactor evidence="8">
        <name>FAD</name>
        <dbReference type="ChEBI" id="CHEBI:57692"/>
    </cofactor>
    <text evidence="8">Binds 1 FAD per subunit.</text>
</comment>
<keyword evidence="7 10" id="KW-0676">Redox-active center</keyword>
<evidence type="ECO:0000313" key="14">
    <source>
        <dbReference type="EMBL" id="MBD8868253.1"/>
    </source>
</evidence>
<evidence type="ECO:0000256" key="10">
    <source>
        <dbReference type="RuleBase" id="RU003691"/>
    </source>
</evidence>
<evidence type="ECO:0000256" key="7">
    <source>
        <dbReference type="ARBA" id="ARBA00023284"/>
    </source>
</evidence>
<dbReference type="InterPro" id="IPR001100">
    <property type="entry name" value="Pyr_nuc-diS_OxRdtase"/>
</dbReference>
<feature type="region of interest" description="Disordered" evidence="11">
    <location>
        <begin position="1"/>
        <end position="20"/>
    </location>
</feature>
<dbReference type="InterPro" id="IPR023753">
    <property type="entry name" value="FAD/NAD-binding_dom"/>
</dbReference>
<dbReference type="PANTHER" id="PTHR43014:SF2">
    <property type="entry name" value="MERCURIC REDUCTASE"/>
    <property type="match status" value="1"/>
</dbReference>
<dbReference type="PIRSF" id="PIRSF000350">
    <property type="entry name" value="Mercury_reductase_MerA"/>
    <property type="match status" value="1"/>
</dbReference>
<keyword evidence="2 10" id="KW-0285">Flavoprotein</keyword>
<evidence type="ECO:0000256" key="9">
    <source>
        <dbReference type="PIRSR" id="PIRSR000350-4"/>
    </source>
</evidence>
<evidence type="ECO:0000256" key="4">
    <source>
        <dbReference type="ARBA" id="ARBA00022857"/>
    </source>
</evidence>
<dbReference type="InterPro" id="IPR012999">
    <property type="entry name" value="Pyr_OxRdtase_I_AS"/>
</dbReference>
<keyword evidence="3 8" id="KW-0274">FAD</keyword>
<feature type="binding site" evidence="8">
    <location>
        <position position="336"/>
    </location>
    <ligand>
        <name>FAD</name>
        <dbReference type="ChEBI" id="CHEBI:57692"/>
    </ligand>
</feature>
<dbReference type="GO" id="GO:0050660">
    <property type="term" value="F:flavin adenine dinucleotide binding"/>
    <property type="evidence" value="ECO:0007669"/>
    <property type="project" value="TreeGrafter"/>
</dbReference>
<protein>
    <submittedName>
        <fullName evidence="14">FAD-dependent oxidoreductase</fullName>
    </submittedName>
</protein>
<evidence type="ECO:0000256" key="3">
    <source>
        <dbReference type="ARBA" id="ARBA00022827"/>
    </source>
</evidence>
<dbReference type="Proteomes" id="UP000616839">
    <property type="component" value="Unassembled WGS sequence"/>
</dbReference>
<dbReference type="SUPFAM" id="SSF55424">
    <property type="entry name" value="FAD/NAD-linked reductases, dimerisation (C-terminal) domain"/>
    <property type="match status" value="1"/>
</dbReference>
<comment type="caution">
    <text evidence="14">The sequence shown here is derived from an EMBL/GenBank/DDBJ whole genome shotgun (WGS) entry which is preliminary data.</text>
</comment>
<feature type="binding site" evidence="8">
    <location>
        <position position="295"/>
    </location>
    <ligand>
        <name>NAD(+)</name>
        <dbReference type="ChEBI" id="CHEBI:57540"/>
    </ligand>
</feature>
<dbReference type="PANTHER" id="PTHR43014">
    <property type="entry name" value="MERCURIC REDUCTASE"/>
    <property type="match status" value="1"/>
</dbReference>
<evidence type="ECO:0000256" key="11">
    <source>
        <dbReference type="SAM" id="MobiDB-lite"/>
    </source>
</evidence>
<feature type="domain" description="Pyridine nucleotide-disulphide oxidoreductase dimerisation" evidence="12">
    <location>
        <begin position="371"/>
        <end position="472"/>
    </location>
</feature>